<sequence length="263" mass="28241">MIDFLAMLGAGLSAPLAADPAPLSPSGKWHVDWNETSCLALQSYGTDEQRRVLIIKPSLDGSMVRLILSGPGSRQSAVHLPVDIAGFKATALRFTPPKKKLVVYWIDLPRPEFDRIAALPAVPFKGDRIALTLSTTGFGAAIKALDSCGVDLRKHWNADEAGKASISVAADPTIRIERVATGNDYPTQARKEYRGGLTAVSLLIDDAGAIKDCSIEQSSGVATIDAQTCILLTERAKFRPARDASGAAIRSSKTLRFRWELGN</sequence>
<comment type="caution">
    <text evidence="6">The sequence shown here is derived from an EMBL/GenBank/DDBJ whole genome shotgun (WGS) entry which is preliminary data.</text>
</comment>
<organism evidence="6 7">
    <name type="scientific">Sphingomonas plantiphila</name>
    <dbReference type="NCBI Taxonomy" id="3163295"/>
    <lineage>
        <taxon>Bacteria</taxon>
        <taxon>Pseudomonadati</taxon>
        <taxon>Pseudomonadota</taxon>
        <taxon>Alphaproteobacteria</taxon>
        <taxon>Sphingomonadales</taxon>
        <taxon>Sphingomonadaceae</taxon>
        <taxon>Sphingomonas</taxon>
    </lineage>
</organism>
<dbReference type="InterPro" id="IPR037682">
    <property type="entry name" value="TonB_C"/>
</dbReference>
<dbReference type="Pfam" id="PF03544">
    <property type="entry name" value="TonB_C"/>
    <property type="match status" value="1"/>
</dbReference>
<keyword evidence="7" id="KW-1185">Reference proteome</keyword>
<keyword evidence="4" id="KW-0472">Membrane</keyword>
<proteinExistence type="predicted"/>
<evidence type="ECO:0000256" key="2">
    <source>
        <dbReference type="ARBA" id="ARBA00022692"/>
    </source>
</evidence>
<keyword evidence="2" id="KW-0812">Transmembrane</keyword>
<dbReference type="InterPro" id="IPR006260">
    <property type="entry name" value="TonB/TolA_C"/>
</dbReference>
<dbReference type="Proteomes" id="UP001629244">
    <property type="component" value="Unassembled WGS sequence"/>
</dbReference>
<evidence type="ECO:0000256" key="1">
    <source>
        <dbReference type="ARBA" id="ARBA00004167"/>
    </source>
</evidence>
<dbReference type="RefSeq" id="WP_408078239.1">
    <property type="nucleotide sequence ID" value="NZ_JBELQC010000001.1"/>
</dbReference>
<evidence type="ECO:0000313" key="7">
    <source>
        <dbReference type="Proteomes" id="UP001629244"/>
    </source>
</evidence>
<dbReference type="EMBL" id="JBELQC010000001">
    <property type="protein sequence ID" value="MFL9841327.1"/>
    <property type="molecule type" value="Genomic_DNA"/>
</dbReference>
<keyword evidence="3" id="KW-1133">Transmembrane helix</keyword>
<dbReference type="NCBIfam" id="TIGR01352">
    <property type="entry name" value="tonB_Cterm"/>
    <property type="match status" value="1"/>
</dbReference>
<comment type="subcellular location">
    <subcellularLocation>
        <location evidence="1">Membrane</location>
        <topology evidence="1">Single-pass membrane protein</topology>
    </subcellularLocation>
</comment>
<name>A0ABW8YPF8_9SPHN</name>
<evidence type="ECO:0000259" key="5">
    <source>
        <dbReference type="Pfam" id="PF03544"/>
    </source>
</evidence>
<dbReference type="SUPFAM" id="SSF74653">
    <property type="entry name" value="TolA/TonB C-terminal domain"/>
    <property type="match status" value="1"/>
</dbReference>
<dbReference type="Gene3D" id="3.30.1150.10">
    <property type="match status" value="1"/>
</dbReference>
<accession>A0ABW8YPF8</accession>
<reference evidence="6 7" key="1">
    <citation type="submission" date="2024-06" db="EMBL/GenBank/DDBJ databases">
        <authorList>
            <person name="Kaempfer P."/>
            <person name="Viver T."/>
        </authorList>
    </citation>
    <scope>NUCLEOTIDE SEQUENCE [LARGE SCALE GENOMIC DNA]</scope>
    <source>
        <strain evidence="6 7">ST-64</strain>
    </source>
</reference>
<evidence type="ECO:0000256" key="3">
    <source>
        <dbReference type="ARBA" id="ARBA00022989"/>
    </source>
</evidence>
<evidence type="ECO:0000313" key="6">
    <source>
        <dbReference type="EMBL" id="MFL9841327.1"/>
    </source>
</evidence>
<feature type="domain" description="TonB C-terminal" evidence="5">
    <location>
        <begin position="184"/>
        <end position="261"/>
    </location>
</feature>
<protein>
    <submittedName>
        <fullName evidence="6">TonB family protein</fullName>
    </submittedName>
</protein>
<gene>
    <name evidence="6" type="ORF">ABS767_10155</name>
</gene>
<evidence type="ECO:0000256" key="4">
    <source>
        <dbReference type="ARBA" id="ARBA00023136"/>
    </source>
</evidence>